<organism evidence="1">
    <name type="scientific">Tanacetum cinerariifolium</name>
    <name type="common">Dalmatian daisy</name>
    <name type="synonym">Chrysanthemum cinerariifolium</name>
    <dbReference type="NCBI Taxonomy" id="118510"/>
    <lineage>
        <taxon>Eukaryota</taxon>
        <taxon>Viridiplantae</taxon>
        <taxon>Streptophyta</taxon>
        <taxon>Embryophyta</taxon>
        <taxon>Tracheophyta</taxon>
        <taxon>Spermatophyta</taxon>
        <taxon>Magnoliopsida</taxon>
        <taxon>eudicotyledons</taxon>
        <taxon>Gunneridae</taxon>
        <taxon>Pentapetalae</taxon>
        <taxon>asterids</taxon>
        <taxon>campanulids</taxon>
        <taxon>Asterales</taxon>
        <taxon>Asteraceae</taxon>
        <taxon>Asteroideae</taxon>
        <taxon>Anthemideae</taxon>
        <taxon>Anthemidinae</taxon>
        <taxon>Tanacetum</taxon>
    </lineage>
</organism>
<protein>
    <submittedName>
        <fullName evidence="1">Uncharacterized protein</fullName>
    </submittedName>
</protein>
<accession>A0A699QBG3</accession>
<dbReference type="AlphaFoldDB" id="A0A699QBG3"/>
<name>A0A699QBG3_TANCI</name>
<evidence type="ECO:0000313" key="1">
    <source>
        <dbReference type="EMBL" id="GFC64418.1"/>
    </source>
</evidence>
<gene>
    <name evidence="1" type="ORF">Tci_836388</name>
</gene>
<feature type="non-terminal residue" evidence="1">
    <location>
        <position position="1"/>
    </location>
</feature>
<sequence>GRHFTLYDSYPLTRILDPMEEPLELSQSVSSSLNVTMLSRSQGRTVAESYADTSKDQEYFIMNFDRKAGSKGISAIIE</sequence>
<dbReference type="EMBL" id="BKCJ011002219">
    <property type="protein sequence ID" value="GFC64418.1"/>
    <property type="molecule type" value="Genomic_DNA"/>
</dbReference>
<proteinExistence type="predicted"/>
<comment type="caution">
    <text evidence="1">The sequence shown here is derived from an EMBL/GenBank/DDBJ whole genome shotgun (WGS) entry which is preliminary data.</text>
</comment>
<reference evidence="1" key="1">
    <citation type="journal article" date="2019" name="Sci. Rep.">
        <title>Draft genome of Tanacetum cinerariifolium, the natural source of mosquito coil.</title>
        <authorList>
            <person name="Yamashiro T."/>
            <person name="Shiraishi A."/>
            <person name="Satake H."/>
            <person name="Nakayama K."/>
        </authorList>
    </citation>
    <scope>NUCLEOTIDE SEQUENCE</scope>
</reference>